<accession>A0AAD9T3A2</accession>
<feature type="domain" description="Ketopantoate reductase C-terminal" evidence="9">
    <location>
        <begin position="555"/>
        <end position="676"/>
    </location>
</feature>
<evidence type="ECO:0000313" key="11">
    <source>
        <dbReference type="Proteomes" id="UP001285354"/>
    </source>
</evidence>
<keyword evidence="6 8" id="KW-0472">Membrane</keyword>
<reference evidence="10" key="1">
    <citation type="submission" date="2023-06" db="EMBL/GenBank/DDBJ databases">
        <title>Draft genome of Marssonina rosae.</title>
        <authorList>
            <person name="Cheng Q."/>
        </authorList>
    </citation>
    <scope>NUCLEOTIDE SEQUENCE</scope>
    <source>
        <strain evidence="10">R4</strain>
    </source>
</reference>
<feature type="transmembrane region" description="Helical" evidence="8">
    <location>
        <begin position="141"/>
        <end position="164"/>
    </location>
</feature>
<feature type="transmembrane region" description="Helical" evidence="8">
    <location>
        <begin position="96"/>
        <end position="129"/>
    </location>
</feature>
<comment type="subcellular location">
    <subcellularLocation>
        <location evidence="1">Membrane</location>
        <topology evidence="1">Multi-pass membrane protein</topology>
    </subcellularLocation>
</comment>
<feature type="transmembrane region" description="Helical" evidence="8">
    <location>
        <begin position="20"/>
        <end position="43"/>
    </location>
</feature>
<sequence length="830" mass="94350">MSAMDMFWSAPPITRSLTLAVFVMSVAVYTGILNGVYVIFYLPYLWKFPPQIWRLATPFLLTGEKLSILFDTYFLYTYGSKLETASPRFTGPGDFFTYILFVCLTIVGLNVLVTGGMIFTSALILAFAYTSTQEERGQKASFFIITIPAQFIPYAMLLMTLIMAGPDQAKRMDIRPPVRFIVNSNMAVDQFYRSNGQIKLVQDDVVDVAEGFDIEQVEGLNLKKWRAVDMAKHRHLKLKTLVLETNHRFSKSVVPNPDHMNWTYEVNDRTYKKPVKFLNDATGVIDPTEPEMKIVESRLLDGSDFEMKVMDNKAAESDEPIKHLIVDMEPSNLSACLMGIKHRMFIPLFLHLTSEWPDCGMLPTCLPYLIADCGKPVSGLRWDSTILFIQKGMGIQEMLDQDVFTDPETRPNYMIGTFTINLTPGKSVEHCEEISKDDPLGHLMERYINQSGASRFGPLVIHSASPASLCISPVLVVKGENPQQYAARKKASYYLIDLLLKAKVRPSYSGARRRFFVPFAVFTLSLPILHLPRDPADVPTMQLLNTEIEIAERHRDKRYKQTAIQSIVPSMAVMFNCLNGGILEPEPERREVMKKLIAEAGAIMSYDIRGFSLEHFQNIREYCPRLLLAEQITNKAELLSPMMIRIASGKETSVEWTNGYMVKRGTELAKHGVPFPHQHLQMFNYITEKTRECGLYLQALQEERAKLLRSIQLEQEAEQKRRMDEGAALPSSQDLWLERQARFKEKIDLKHDKAHRDRMKMERRRMNPLPQKDFTAPATSPFGKTSLGSPLSSSKQEKPGRMQLFGLVLETRTGGMKKDAEARVAEPSEA</sequence>
<dbReference type="EMBL" id="JAUBYV010000002">
    <property type="protein sequence ID" value="KAK2628451.1"/>
    <property type="molecule type" value="Genomic_DNA"/>
</dbReference>
<dbReference type="InterPro" id="IPR035952">
    <property type="entry name" value="Rhomboid-like_sf"/>
</dbReference>
<keyword evidence="3" id="KW-0521">NADP</keyword>
<evidence type="ECO:0000256" key="3">
    <source>
        <dbReference type="ARBA" id="ARBA00022857"/>
    </source>
</evidence>
<dbReference type="InterPro" id="IPR007599">
    <property type="entry name" value="DER1"/>
</dbReference>
<dbReference type="InterPro" id="IPR013752">
    <property type="entry name" value="KPA_reductase"/>
</dbReference>
<keyword evidence="5" id="KW-0560">Oxidoreductase</keyword>
<dbReference type="SUPFAM" id="SSF144091">
    <property type="entry name" value="Rhomboid-like"/>
    <property type="match status" value="1"/>
</dbReference>
<feature type="compositionally biased region" description="Polar residues" evidence="7">
    <location>
        <begin position="782"/>
        <end position="794"/>
    </location>
</feature>
<evidence type="ECO:0000256" key="4">
    <source>
        <dbReference type="ARBA" id="ARBA00022989"/>
    </source>
</evidence>
<comment type="caution">
    <text evidence="10">The sequence shown here is derived from an EMBL/GenBank/DDBJ whole genome shotgun (WGS) entry which is preliminary data.</text>
</comment>
<dbReference type="GO" id="GO:0016020">
    <property type="term" value="C:membrane"/>
    <property type="evidence" value="ECO:0007669"/>
    <property type="project" value="UniProtKB-SubCell"/>
</dbReference>
<dbReference type="GO" id="GO:0008677">
    <property type="term" value="F:2-dehydropantoate 2-reductase activity"/>
    <property type="evidence" value="ECO:0007669"/>
    <property type="project" value="TreeGrafter"/>
</dbReference>
<feature type="compositionally biased region" description="Basic and acidic residues" evidence="7">
    <location>
        <begin position="816"/>
        <end position="830"/>
    </location>
</feature>
<feature type="region of interest" description="Disordered" evidence="7">
    <location>
        <begin position="747"/>
        <end position="830"/>
    </location>
</feature>
<keyword evidence="11" id="KW-1185">Reference proteome</keyword>
<evidence type="ECO:0000256" key="5">
    <source>
        <dbReference type="ARBA" id="ARBA00023002"/>
    </source>
</evidence>
<dbReference type="GO" id="GO:0050661">
    <property type="term" value="F:NADP binding"/>
    <property type="evidence" value="ECO:0007669"/>
    <property type="project" value="TreeGrafter"/>
</dbReference>
<dbReference type="Gene3D" id="1.20.1540.10">
    <property type="entry name" value="Rhomboid-like"/>
    <property type="match status" value="1"/>
</dbReference>
<dbReference type="GO" id="GO:0005739">
    <property type="term" value="C:mitochondrion"/>
    <property type="evidence" value="ECO:0007669"/>
    <property type="project" value="TreeGrafter"/>
</dbReference>
<dbReference type="PANTHER" id="PTHR43765:SF2">
    <property type="entry name" value="2-DEHYDROPANTOATE 2-REDUCTASE"/>
    <property type="match status" value="1"/>
</dbReference>
<dbReference type="Pfam" id="PF04511">
    <property type="entry name" value="DER1"/>
    <property type="match status" value="1"/>
</dbReference>
<keyword evidence="4 8" id="KW-1133">Transmembrane helix</keyword>
<dbReference type="Proteomes" id="UP001285354">
    <property type="component" value="Unassembled WGS sequence"/>
</dbReference>
<name>A0AAD9T3A2_9HELO</name>
<dbReference type="InterPro" id="IPR050838">
    <property type="entry name" value="Ketopantoate_reductase"/>
</dbReference>
<protein>
    <recommendedName>
        <fullName evidence="9">Ketopantoate reductase C-terminal domain-containing protein</fullName>
    </recommendedName>
</protein>
<evidence type="ECO:0000256" key="6">
    <source>
        <dbReference type="ARBA" id="ARBA00023136"/>
    </source>
</evidence>
<evidence type="ECO:0000256" key="1">
    <source>
        <dbReference type="ARBA" id="ARBA00004141"/>
    </source>
</evidence>
<evidence type="ECO:0000313" key="10">
    <source>
        <dbReference type="EMBL" id="KAK2628451.1"/>
    </source>
</evidence>
<evidence type="ECO:0000256" key="2">
    <source>
        <dbReference type="ARBA" id="ARBA00022692"/>
    </source>
</evidence>
<organism evidence="10 11">
    <name type="scientific">Diplocarpon rosae</name>
    <dbReference type="NCBI Taxonomy" id="946125"/>
    <lineage>
        <taxon>Eukaryota</taxon>
        <taxon>Fungi</taxon>
        <taxon>Dikarya</taxon>
        <taxon>Ascomycota</taxon>
        <taxon>Pezizomycotina</taxon>
        <taxon>Leotiomycetes</taxon>
        <taxon>Helotiales</taxon>
        <taxon>Drepanopezizaceae</taxon>
        <taxon>Diplocarpon</taxon>
    </lineage>
</organism>
<evidence type="ECO:0000256" key="7">
    <source>
        <dbReference type="SAM" id="MobiDB-lite"/>
    </source>
</evidence>
<dbReference type="InterPro" id="IPR013328">
    <property type="entry name" value="6PGD_dom2"/>
</dbReference>
<keyword evidence="2 8" id="KW-0812">Transmembrane</keyword>
<proteinExistence type="predicted"/>
<dbReference type="AlphaFoldDB" id="A0AAD9T3A2"/>
<evidence type="ECO:0000256" key="8">
    <source>
        <dbReference type="SAM" id="Phobius"/>
    </source>
</evidence>
<dbReference type="Pfam" id="PF08546">
    <property type="entry name" value="ApbA_C"/>
    <property type="match status" value="1"/>
</dbReference>
<dbReference type="PANTHER" id="PTHR43765">
    <property type="entry name" value="2-DEHYDROPANTOATE 2-REDUCTASE-RELATED"/>
    <property type="match status" value="1"/>
</dbReference>
<dbReference type="Gene3D" id="1.10.1040.10">
    <property type="entry name" value="N-(1-d-carboxylethyl)-l-norvaline Dehydrogenase, domain 2"/>
    <property type="match status" value="1"/>
</dbReference>
<gene>
    <name evidence="10" type="ORF">QTJ16_001554</name>
</gene>
<evidence type="ECO:0000259" key="9">
    <source>
        <dbReference type="Pfam" id="PF08546"/>
    </source>
</evidence>